<dbReference type="Proteomes" id="UP000216189">
    <property type="component" value="Unassembled WGS sequence"/>
</dbReference>
<dbReference type="InterPro" id="IPR012347">
    <property type="entry name" value="Ferritin-like"/>
</dbReference>
<reference evidence="3 4" key="1">
    <citation type="submission" date="2017-08" db="EMBL/GenBank/DDBJ databases">
        <title>Comparative genomics of non-oral Prevotella species.</title>
        <authorList>
            <person name="Accetto T."/>
            <person name="Nograsek B."/>
            <person name="Avgustin G."/>
        </authorList>
    </citation>
    <scope>NUCLEOTIDE SEQUENCE [LARGE SCALE GENOMIC DNA]</scope>
    <source>
        <strain evidence="3 4">TC1-1</strain>
    </source>
</reference>
<gene>
    <name evidence="3" type="ORF">CIK91_13820</name>
    <name evidence="2" type="ORF">PRRU23_25520</name>
</gene>
<dbReference type="InterPro" id="IPR052773">
    <property type="entry name" value="Anaerobic_Peroxidase-Rel"/>
</dbReference>
<reference evidence="2" key="2">
    <citation type="submission" date="2021-08" db="EMBL/GenBank/DDBJ databases">
        <title>Prevotella lacticifex sp. nov., isolated from rumen of cow.</title>
        <authorList>
            <person name="Shinkai T."/>
            <person name="Ikeyama N."/>
            <person name="Kumagai M."/>
            <person name="Ohmori H."/>
            <person name="Sakamoto M."/>
            <person name="Ohkuma M."/>
            <person name="Mitsumori M."/>
        </authorList>
    </citation>
    <scope>NUCLEOTIDE SEQUENCE</scope>
    <source>
        <strain evidence="2">DSM 11371</strain>
    </source>
</reference>
<evidence type="ECO:0000313" key="4">
    <source>
        <dbReference type="Proteomes" id="UP000216189"/>
    </source>
</evidence>
<dbReference type="PANTHER" id="PTHR43339">
    <property type="entry name" value="RUBRERYTHRIN-RELATED"/>
    <property type="match status" value="1"/>
</dbReference>
<dbReference type="InterPro" id="IPR009078">
    <property type="entry name" value="Ferritin-like_SF"/>
</dbReference>
<name>A0AA37MMF0_SEGBR</name>
<dbReference type="InterPro" id="IPR009040">
    <property type="entry name" value="Ferritin-like_diiron"/>
</dbReference>
<dbReference type="SUPFAM" id="SSF47240">
    <property type="entry name" value="Ferritin-like"/>
    <property type="match status" value="1"/>
</dbReference>
<dbReference type="EMBL" id="NPJF01000073">
    <property type="protein sequence ID" value="OYP53049.1"/>
    <property type="molecule type" value="Genomic_DNA"/>
</dbReference>
<protein>
    <submittedName>
        <fullName evidence="3">Rubrerythrin</fullName>
    </submittedName>
</protein>
<proteinExistence type="predicted"/>
<dbReference type="EMBL" id="BPTR01000001">
    <property type="protein sequence ID" value="GJG28852.1"/>
    <property type="molecule type" value="Genomic_DNA"/>
</dbReference>
<dbReference type="Proteomes" id="UP000887043">
    <property type="component" value="Unassembled WGS sequence"/>
</dbReference>
<evidence type="ECO:0000313" key="2">
    <source>
        <dbReference type="EMBL" id="GJG28852.1"/>
    </source>
</evidence>
<feature type="domain" description="Ferritin-like diiron" evidence="1">
    <location>
        <begin position="8"/>
        <end position="137"/>
    </location>
</feature>
<comment type="caution">
    <text evidence="2">The sequence shown here is derived from an EMBL/GenBank/DDBJ whole genome shotgun (WGS) entry which is preliminary data.</text>
</comment>
<accession>A0AA37MMF0</accession>
<evidence type="ECO:0000313" key="5">
    <source>
        <dbReference type="Proteomes" id="UP000887043"/>
    </source>
</evidence>
<dbReference type="Gene3D" id="1.20.1260.10">
    <property type="match status" value="1"/>
</dbReference>
<evidence type="ECO:0000313" key="3">
    <source>
        <dbReference type="EMBL" id="OYP53049.1"/>
    </source>
</evidence>
<dbReference type="PANTHER" id="PTHR43339:SF1">
    <property type="entry name" value="RUBRERYTHRIN"/>
    <property type="match status" value="1"/>
</dbReference>
<dbReference type="RefSeq" id="WP_006281650.1">
    <property type="nucleotide sequence ID" value="NZ_BPTR01000001.1"/>
</dbReference>
<dbReference type="PROSITE" id="PS50905">
    <property type="entry name" value="FERRITIN_LIKE"/>
    <property type="match status" value="1"/>
</dbReference>
<evidence type="ECO:0000259" key="1">
    <source>
        <dbReference type="PROSITE" id="PS50905"/>
    </source>
</evidence>
<dbReference type="GO" id="GO:0046872">
    <property type="term" value="F:metal ion binding"/>
    <property type="evidence" value="ECO:0007669"/>
    <property type="project" value="InterPro"/>
</dbReference>
<organism evidence="2 5">
    <name type="scientific">Segatella bryantii</name>
    <name type="common">Prevotella bryantii</name>
    <dbReference type="NCBI Taxonomy" id="77095"/>
    <lineage>
        <taxon>Bacteria</taxon>
        <taxon>Pseudomonadati</taxon>
        <taxon>Bacteroidota</taxon>
        <taxon>Bacteroidia</taxon>
        <taxon>Bacteroidales</taxon>
        <taxon>Prevotellaceae</taxon>
        <taxon>Segatella</taxon>
    </lineage>
</organism>
<dbReference type="InterPro" id="IPR003251">
    <property type="entry name" value="Rr_diiron-bd_dom"/>
</dbReference>
<sequence length="137" mass="15384">MEKKLYGLTKGTELEKMITAAANAEANGTKQYYALARMAREQQLPEEVSNTLEQMADQESNHAGFYAMLNGTYPEDIYGIMEKAAKGEYAAEKVLAPLAEALRALGSEEGAKQVEEFIRQEIHHGELLEQLIKKYRK</sequence>
<dbReference type="GO" id="GO:0016491">
    <property type="term" value="F:oxidoreductase activity"/>
    <property type="evidence" value="ECO:0007669"/>
    <property type="project" value="InterPro"/>
</dbReference>
<dbReference type="AlphaFoldDB" id="A0AA37MMF0"/>
<dbReference type="Pfam" id="PF02915">
    <property type="entry name" value="Rubrerythrin"/>
    <property type="match status" value="1"/>
</dbReference>
<keyword evidence="4" id="KW-1185">Reference proteome</keyword>